<evidence type="ECO:0000313" key="2">
    <source>
        <dbReference type="EMBL" id="RRD56178.1"/>
    </source>
</evidence>
<evidence type="ECO:0000256" key="1">
    <source>
        <dbReference type="SAM" id="SignalP"/>
    </source>
</evidence>
<feature type="signal peptide" evidence="1">
    <location>
        <begin position="1"/>
        <end position="29"/>
    </location>
</feature>
<proteinExistence type="predicted"/>
<dbReference type="Proteomes" id="UP000278609">
    <property type="component" value="Unassembled WGS sequence"/>
</dbReference>
<name>A0A3P1XDH1_TANFO</name>
<protein>
    <submittedName>
        <fullName evidence="2">Uncharacterized protein</fullName>
    </submittedName>
</protein>
<organism evidence="2 3">
    <name type="scientific">Tannerella forsythia</name>
    <name type="common">Bacteroides forsythus</name>
    <dbReference type="NCBI Taxonomy" id="28112"/>
    <lineage>
        <taxon>Bacteria</taxon>
        <taxon>Pseudomonadati</taxon>
        <taxon>Bacteroidota</taxon>
        <taxon>Bacteroidia</taxon>
        <taxon>Bacteroidales</taxon>
        <taxon>Tannerellaceae</taxon>
        <taxon>Tannerella</taxon>
    </lineage>
</organism>
<sequence length="323" mass="35055">MKREKTNNVSKFVLAVCLLATSSAGIAWGQAYIGTDLNAANNVNNEFGAGESSTINNGQIIVPGTQRPISSPPAFIWLGSTSAKNIVINSYNSGGAFKDFVYNGLASWDHKNSSECTPTCPYPAWPTPPAKENANYTETIQQGCTAPNQFTHTIRRSHAAHGIPSVEAVLTGITLGCGGSFTPYVRHTTSTDDGVALVQTIGSIIQDDGTYNGGINTPAKTSGGGLTDYKRPTTIVIQGANTFSEFKITDIRWWYKTFNVQTIERDRMRYDMKTDQRQWRQGCGGGDCESFRAGIAAYVRQRSTHMQWSEATHQGSTFLGIAN</sequence>
<accession>A0A3P1XDH1</accession>
<keyword evidence="1" id="KW-0732">Signal</keyword>
<reference evidence="2 3" key="1">
    <citation type="submission" date="2018-11" db="EMBL/GenBank/DDBJ databases">
        <title>Genomes From Bacteria Associated with the Canine Oral Cavity: a Test Case for Automated Genome-Based Taxonomic Assignment.</title>
        <authorList>
            <person name="Coil D.A."/>
            <person name="Jospin G."/>
            <person name="Darling A.E."/>
            <person name="Wallis C."/>
            <person name="Davis I.J."/>
            <person name="Harris S."/>
            <person name="Eisen J.A."/>
            <person name="Holcombe L.J."/>
            <person name="O'Flynn C."/>
        </authorList>
    </citation>
    <scope>NUCLEOTIDE SEQUENCE [LARGE SCALE GENOMIC DNA]</scope>
    <source>
        <strain evidence="2 3">OH2617_COT-023</strain>
    </source>
</reference>
<dbReference type="EMBL" id="RQYS01000123">
    <property type="protein sequence ID" value="RRD56178.1"/>
    <property type="molecule type" value="Genomic_DNA"/>
</dbReference>
<gene>
    <name evidence="2" type="ORF">EII40_13950</name>
</gene>
<comment type="caution">
    <text evidence="2">The sequence shown here is derived from an EMBL/GenBank/DDBJ whole genome shotgun (WGS) entry which is preliminary data.</text>
</comment>
<dbReference type="AlphaFoldDB" id="A0A3P1XDH1"/>
<feature type="chain" id="PRO_5017964603" evidence="1">
    <location>
        <begin position="30"/>
        <end position="323"/>
    </location>
</feature>
<evidence type="ECO:0000313" key="3">
    <source>
        <dbReference type="Proteomes" id="UP000278609"/>
    </source>
</evidence>
<dbReference type="RefSeq" id="WP_124752844.1">
    <property type="nucleotide sequence ID" value="NZ_RQYS01000123.1"/>
</dbReference>